<proteinExistence type="predicted"/>
<accession>A0ABM7RI65</accession>
<dbReference type="Proteomes" id="UP001374893">
    <property type="component" value="Chromosome"/>
</dbReference>
<name>A0ABM7RI65_9BACT</name>
<protein>
    <submittedName>
        <fullName evidence="1">Uncharacterized protein</fullName>
    </submittedName>
</protein>
<keyword evidence="2" id="KW-1185">Reference proteome</keyword>
<dbReference type="EMBL" id="AP024702">
    <property type="protein sequence ID" value="BCX46726.1"/>
    <property type="molecule type" value="Genomic_DNA"/>
</dbReference>
<sequence length="76" mass="8119">MAEMAFGVMPARLIDAASACAQRVERVFKGRRLSGSMLPSLSAGGGSDKFMGNHCRGEGNHEWTRMDTNFPSGIAS</sequence>
<evidence type="ECO:0000313" key="2">
    <source>
        <dbReference type="Proteomes" id="UP001374893"/>
    </source>
</evidence>
<organism evidence="1 2">
    <name type="scientific">Haloferula helveola</name>
    <dbReference type="NCBI Taxonomy" id="490095"/>
    <lineage>
        <taxon>Bacteria</taxon>
        <taxon>Pseudomonadati</taxon>
        <taxon>Verrucomicrobiota</taxon>
        <taxon>Verrucomicrobiia</taxon>
        <taxon>Verrucomicrobiales</taxon>
        <taxon>Verrucomicrobiaceae</taxon>
        <taxon>Haloferula</taxon>
    </lineage>
</organism>
<gene>
    <name evidence="1" type="ORF">HAHE_06340</name>
</gene>
<evidence type="ECO:0000313" key="1">
    <source>
        <dbReference type="EMBL" id="BCX46726.1"/>
    </source>
</evidence>
<reference evidence="1 2" key="1">
    <citation type="submission" date="2021-06" db="EMBL/GenBank/DDBJ databases">
        <title>Complete genome of Haloferula helveola possessing various polysaccharide degrading enzymes.</title>
        <authorList>
            <person name="Takami H."/>
            <person name="Huang C."/>
            <person name="Hamasaki K."/>
        </authorList>
    </citation>
    <scope>NUCLEOTIDE SEQUENCE [LARGE SCALE GENOMIC DNA]</scope>
    <source>
        <strain evidence="1 2">CN-1</strain>
    </source>
</reference>